<keyword evidence="5 8" id="KW-0698">rRNA processing</keyword>
<evidence type="ECO:0000256" key="8">
    <source>
        <dbReference type="RuleBase" id="RU367065"/>
    </source>
</evidence>
<organism evidence="11">
    <name type="scientific">Laccaria bicolor (strain S238N-H82 / ATCC MYA-4686)</name>
    <name type="common">Bicoloured deceiver</name>
    <name type="synonym">Laccaria laccata var. bicolor</name>
    <dbReference type="NCBI Taxonomy" id="486041"/>
    <lineage>
        <taxon>Eukaryota</taxon>
        <taxon>Fungi</taxon>
        <taxon>Dikarya</taxon>
        <taxon>Basidiomycota</taxon>
        <taxon>Agaricomycotina</taxon>
        <taxon>Agaricomycetes</taxon>
        <taxon>Agaricomycetidae</taxon>
        <taxon>Agaricales</taxon>
        <taxon>Agaricineae</taxon>
        <taxon>Hydnangiaceae</taxon>
        <taxon>Laccaria</taxon>
    </lineage>
</organism>
<dbReference type="InterPro" id="IPR056473">
    <property type="entry name" value="HEAT_Utp10/HEAT1"/>
</dbReference>
<evidence type="ECO:0000256" key="7">
    <source>
        <dbReference type="ARBA" id="ARBA00023274"/>
    </source>
</evidence>
<dbReference type="Pfam" id="PF08146">
    <property type="entry name" value="BP28CT"/>
    <property type="match status" value="1"/>
</dbReference>
<dbReference type="EMBL" id="DS547099">
    <property type="protein sequence ID" value="EDR09650.1"/>
    <property type="molecule type" value="Genomic_DNA"/>
</dbReference>
<dbReference type="GO" id="GO:0034455">
    <property type="term" value="C:t-UTP complex"/>
    <property type="evidence" value="ECO:0007669"/>
    <property type="project" value="TreeGrafter"/>
</dbReference>
<dbReference type="InterPro" id="IPR016024">
    <property type="entry name" value="ARM-type_fold"/>
</dbReference>
<dbReference type="FunCoup" id="B0D7G9">
    <property type="interactions" value="606"/>
</dbReference>
<dbReference type="Proteomes" id="UP000001194">
    <property type="component" value="Unassembled WGS sequence"/>
</dbReference>
<evidence type="ECO:0000256" key="2">
    <source>
        <dbReference type="ARBA" id="ARBA00010559"/>
    </source>
</evidence>
<dbReference type="GO" id="GO:0045943">
    <property type="term" value="P:positive regulation of transcription by RNA polymerase I"/>
    <property type="evidence" value="ECO:0007669"/>
    <property type="project" value="TreeGrafter"/>
</dbReference>
<dbReference type="HOGENOM" id="CLU_001128_0_0_1"/>
<dbReference type="InterPro" id="IPR040191">
    <property type="entry name" value="UTP10"/>
</dbReference>
<keyword evidence="6 8" id="KW-0539">Nucleus</keyword>
<dbReference type="GO" id="GO:0007165">
    <property type="term" value="P:signal transduction"/>
    <property type="evidence" value="ECO:0007669"/>
    <property type="project" value="InterPro"/>
</dbReference>
<evidence type="ECO:0000256" key="6">
    <source>
        <dbReference type="ARBA" id="ARBA00023242"/>
    </source>
</evidence>
<gene>
    <name evidence="10" type="ORF">LACBIDRAFT_318934</name>
</gene>
<evidence type="ECO:0000259" key="9">
    <source>
        <dbReference type="PROSITE" id="PS50017"/>
    </source>
</evidence>
<evidence type="ECO:0000313" key="10">
    <source>
        <dbReference type="EMBL" id="EDR09650.1"/>
    </source>
</evidence>
<keyword evidence="11" id="KW-1185">Reference proteome</keyword>
<dbReference type="InterPro" id="IPR012954">
    <property type="entry name" value="BP28_C_dom"/>
</dbReference>
<dbReference type="GO" id="GO:0030686">
    <property type="term" value="C:90S preribosome"/>
    <property type="evidence" value="ECO:0007669"/>
    <property type="project" value="TreeGrafter"/>
</dbReference>
<reference evidence="10 11" key="1">
    <citation type="journal article" date="2008" name="Nature">
        <title>The genome of Laccaria bicolor provides insights into mycorrhizal symbiosis.</title>
        <authorList>
            <person name="Martin F."/>
            <person name="Aerts A."/>
            <person name="Ahren D."/>
            <person name="Brun A."/>
            <person name="Danchin E.G.J."/>
            <person name="Duchaussoy F."/>
            <person name="Gibon J."/>
            <person name="Kohler A."/>
            <person name="Lindquist E."/>
            <person name="Pereda V."/>
            <person name="Salamov A."/>
            <person name="Shapiro H.J."/>
            <person name="Wuyts J."/>
            <person name="Blaudez D."/>
            <person name="Buee M."/>
            <person name="Brokstein P."/>
            <person name="Canbaeck B."/>
            <person name="Cohen D."/>
            <person name="Courty P.E."/>
            <person name="Coutinho P.M."/>
            <person name="Delaruelle C."/>
            <person name="Detter J.C."/>
            <person name="Deveau A."/>
            <person name="DiFazio S."/>
            <person name="Duplessis S."/>
            <person name="Fraissinet-Tachet L."/>
            <person name="Lucic E."/>
            <person name="Frey-Klett P."/>
            <person name="Fourrey C."/>
            <person name="Feussner I."/>
            <person name="Gay G."/>
            <person name="Grimwood J."/>
            <person name="Hoegger P.J."/>
            <person name="Jain P."/>
            <person name="Kilaru S."/>
            <person name="Labbe J."/>
            <person name="Lin Y.C."/>
            <person name="Legue V."/>
            <person name="Le Tacon F."/>
            <person name="Marmeisse R."/>
            <person name="Melayah D."/>
            <person name="Montanini B."/>
            <person name="Muratet M."/>
            <person name="Nehls U."/>
            <person name="Niculita-Hirzel H."/>
            <person name="Oudot-Le Secq M.P."/>
            <person name="Peter M."/>
            <person name="Quesneville H."/>
            <person name="Rajashekar B."/>
            <person name="Reich M."/>
            <person name="Rouhier N."/>
            <person name="Schmutz J."/>
            <person name="Yin T."/>
            <person name="Chalot M."/>
            <person name="Henrissat B."/>
            <person name="Kuees U."/>
            <person name="Lucas S."/>
            <person name="Van de Peer Y."/>
            <person name="Podila G.K."/>
            <person name="Polle A."/>
            <person name="Pukkila P.J."/>
            <person name="Richardson P.M."/>
            <person name="Rouze P."/>
            <person name="Sanders I.R."/>
            <person name="Stajich J.E."/>
            <person name="Tunlid A."/>
            <person name="Tuskan G."/>
            <person name="Grigoriev I.V."/>
        </authorList>
    </citation>
    <scope>NUCLEOTIDE SEQUENCE [LARGE SCALE GENOMIC DNA]</scope>
    <source>
        <strain evidence="11">S238N-H82 / ATCC MYA-4686</strain>
    </source>
</reference>
<protein>
    <recommendedName>
        <fullName evidence="3 8">U3 small nucleolar RNA-associated protein 10</fullName>
    </recommendedName>
</protein>
<dbReference type="GO" id="GO:0000462">
    <property type="term" value="P:maturation of SSU-rRNA from tricistronic rRNA transcript (SSU-rRNA, 5.8S rRNA, LSU-rRNA)"/>
    <property type="evidence" value="ECO:0007669"/>
    <property type="project" value="TreeGrafter"/>
</dbReference>
<dbReference type="SUPFAM" id="SSF48371">
    <property type="entry name" value="ARM repeat"/>
    <property type="match status" value="1"/>
</dbReference>
<accession>B0D7G9</accession>
<dbReference type="InterPro" id="IPR022125">
    <property type="entry name" value="U3snoRNP10_N"/>
</dbReference>
<evidence type="ECO:0000256" key="5">
    <source>
        <dbReference type="ARBA" id="ARBA00022552"/>
    </source>
</evidence>
<proteinExistence type="inferred from homology"/>
<dbReference type="GO" id="GO:0030515">
    <property type="term" value="F:snoRNA binding"/>
    <property type="evidence" value="ECO:0007669"/>
    <property type="project" value="TreeGrafter"/>
</dbReference>
<dbReference type="PROSITE" id="PS50017">
    <property type="entry name" value="DEATH_DOMAIN"/>
    <property type="match status" value="1"/>
</dbReference>
<comment type="similarity">
    <text evidence="2 8">Belongs to the HEATR1/UTP10 family.</text>
</comment>
<comment type="function">
    <text evidence="8">Involved in nucleolar processing of pre-18S ribosomal RNA.</text>
</comment>
<dbReference type="OrthoDB" id="31183at2759"/>
<dbReference type="InterPro" id="IPR000488">
    <property type="entry name" value="Death_dom"/>
</dbReference>
<comment type="subcellular location">
    <subcellularLocation>
        <location evidence="1 8">Nucleus</location>
        <location evidence="1 8">Nucleolus</location>
    </subcellularLocation>
</comment>
<name>B0D7G9_LACBS</name>
<dbReference type="InParanoid" id="B0D7G9"/>
<dbReference type="SMART" id="SM01036">
    <property type="entry name" value="BP28CT"/>
    <property type="match status" value="1"/>
</dbReference>
<evidence type="ECO:0000256" key="4">
    <source>
        <dbReference type="ARBA" id="ARBA00022517"/>
    </source>
</evidence>
<comment type="subunit">
    <text evidence="8">Component of the ribosomal small subunit (SSU) processome.</text>
</comment>
<dbReference type="Pfam" id="PF12397">
    <property type="entry name" value="U3snoRNP10"/>
    <property type="match status" value="1"/>
</dbReference>
<dbReference type="RefSeq" id="XP_001879999.1">
    <property type="nucleotide sequence ID" value="XM_001879964.1"/>
</dbReference>
<dbReference type="GO" id="GO:0032040">
    <property type="term" value="C:small-subunit processome"/>
    <property type="evidence" value="ECO:0007669"/>
    <property type="project" value="TreeGrafter"/>
</dbReference>
<dbReference type="KEGG" id="lbc:LACBIDRAFT_318934"/>
<sequence length="2082" mass="229420">MSSLAAQLAQHASLNSALLVDRSRRKPTSSYLFADKEADQHDLESIYALAVNAFIQLSSISPSLRSYEDQLFSDQAKATDRTLLSTEANDELDEAIGKFLALLGPHLMEAPAGRVVEWLVRRFRINEFNLDATLSLFLPYHESPHFAKMVTILHIKPNTLWDFLLPYKSAGQTLSRVSLVTEMLRNSDVARFVASLLPSAIKEGSVHRVQLAFNAATLHEFIKRSKSLDEGTLAYLIPALLEPLQQKTPAPTKDAILGSYILLAALSQKYQIAAPALKVIVGGMARCAHQVSTKQFLGSLVAVCEPQSELECFSDKTIKALLRISGINDEISIISSWIGVEKVLTPLIKALSHKLADERALFLMETIIVLNNVPEAIFAQLASLLMKDVISSESAGPTTFGARRLLSLVHQRHPSAISSAADDLCQQDETTKSQIEQLILSFSTVDGISKPAESHEVDLIIASNNAEAKVRTIAVKNILSSPVAGESSTNPEYSAMRSALIARVQDSDAQVLESLYEHPSILNPILLSDPEAYIDSLANAIAYPGSKPKRNILRLHLSYLTAHFLNTASSEILQMIFDRILFPFLLFSKSRQHTAELFWDVISQNFGASDSAPIFELLAGCADVVKDAKAQETSVDSMSRVNFAVAARIAGKSVQDCLVMSPELFFVCIENIMRSNTCSVHQEALIKKLQDLNPHVKVMGYLIAGALLGLLSGSHQLAAACKVLQVMNFEELRGIDDMPENETLLNFFGPSFLGNLIVTKPSSKTTIHWLQISLVNSIVGIPQPTGVILDWLKDSSKETVQESDQYIYLMREVYNLSNISTTLPILASNLLQTLFVNLKSDALAFLAGIWCTVESIRHDLRSVALLHAAAFLEAHLLEDDGLDFQTILPSLLVSLECHDLQTRQGALECISRLRLLANRKLVAVYRFDTIYGQSDRATSFSTSSWPILKCNTGILQYLGQEDLTKYLDALVEHRDHFTNDASYITIFHAQHLAKIASGQKKNNDYKRRVLSFLLSHINALSSQGPQTTLLKSLEAVTDKSKVEVLLPTIQSLASSLSSSRPEDALSSYSQDLTMCLLAVFNTSSAKDLNDTNKTVWKTFTSLIRSYFRSGMPPWPQELIATGLENGLFTSLDHERKIEIYNLFLEIGAQDPSYTSCRRLLANILQDVPLMIHLLSSLAPVASDGGLRASKRAKTTDLSDDTIPRLTLLVEILGTKSLPGSLDLISHLLETLNRVVQSISPNQADVSYVEQLLMSAVDSAASKIVVDIPFVYPWTLLNYPQEAPNLSPSTIRLDILVEVIRVAENPQTFHQALLLMASLARLAPDSVLHNVMPVFTFMGSNVFHRDDAYSFKVVQQTIDSIVPVMAASLKQSHSQGLDLFIGAKDSLRVFTDAANHVPRHRRNNFFAHLVDVLGSIEFLAPTCMLLIEKAANRIVRQKPDEIRASLALPIALIQHQEYQVQVSSLNEILQESQRLAARIYQPEIISPLFLEGGIDADHLASSSTILRRRAQALITFIGYAIKSTPQSAQSSEDSSISSVVSNLLTLATLKDVGKSADTKVDEISQAARNSISRLLESMSAVTFIDSVLAILEQGDAKVLAGTLELLSDRLPNITPKARAEVTPAVNKIIVSIRNIITKQKDDRVLIFSFKALRSIASTLCPAEEGPLAGVVQGTLAAVKDQSLAPSALSALASMSPKLGPRIIPFFRAIITQCVVTLHQGNKALAESTLAILQGLLSSIPTFWGSEEVTQIVNFYIEDCFQTSNVLSSATSGLMKSVAKRIPAKILLPTLLELWAPLEATVTVRIEAYFDLLARALRNADRASISEHLRALSKVFLVALSIVKEDIQGQTFVIAAFKELVIKLNEAAFKPLFRRLYDWAFAGEVDPAQQATFIRLYNTLLDFFKNLMNPYMTLLLPALHDTLKAFTTQTCTDFILWDGVIQTITKSLSFDDGSFWRDDKLQQISILLVEQVEVTSKLNDADAKRLLQDCLGVLIEAVTDDTLLKKINLNILMHTRSEDSRSRLTALTFSEALWRTHGGKLLGFVAETTTFIAECSEDENDMVVKESFRLKDAVESVAGKIDGL</sequence>
<evidence type="ECO:0000256" key="3">
    <source>
        <dbReference type="ARBA" id="ARBA00015399"/>
    </source>
</evidence>
<dbReference type="STRING" id="486041.B0D7G9"/>
<evidence type="ECO:0000313" key="11">
    <source>
        <dbReference type="Proteomes" id="UP000001194"/>
    </source>
</evidence>
<keyword evidence="4 8" id="KW-0690">Ribosome biogenesis</keyword>
<keyword evidence="7 8" id="KW-0687">Ribonucleoprotein</keyword>
<feature type="domain" description="Death" evidence="9">
    <location>
        <begin position="1789"/>
        <end position="1831"/>
    </location>
</feature>
<dbReference type="Gene3D" id="1.25.10.10">
    <property type="entry name" value="Leucine-rich Repeat Variant"/>
    <property type="match status" value="1"/>
</dbReference>
<dbReference type="PANTHER" id="PTHR13457:SF1">
    <property type="entry name" value="HEAT REPEAT-CONTAINING PROTEIN 1"/>
    <property type="match status" value="1"/>
</dbReference>
<dbReference type="Pfam" id="PF23243">
    <property type="entry name" value="HEAT_HEATR1"/>
    <property type="match status" value="1"/>
</dbReference>
<dbReference type="PANTHER" id="PTHR13457">
    <property type="entry name" value="BAP28"/>
    <property type="match status" value="1"/>
</dbReference>
<evidence type="ECO:0000256" key="1">
    <source>
        <dbReference type="ARBA" id="ARBA00004604"/>
    </source>
</evidence>
<dbReference type="InterPro" id="IPR011989">
    <property type="entry name" value="ARM-like"/>
</dbReference>
<dbReference type="GeneID" id="6075511"/>